<feature type="compositionally biased region" description="Low complexity" evidence="2">
    <location>
        <begin position="480"/>
        <end position="499"/>
    </location>
</feature>
<evidence type="ECO:0000256" key="2">
    <source>
        <dbReference type="SAM" id="MobiDB-lite"/>
    </source>
</evidence>
<dbReference type="OMA" id="DYHESHQ"/>
<feature type="compositionally biased region" description="Basic and acidic residues" evidence="2">
    <location>
        <begin position="683"/>
        <end position="695"/>
    </location>
</feature>
<feature type="compositionally biased region" description="Basic and acidic residues" evidence="2">
    <location>
        <begin position="500"/>
        <end position="537"/>
    </location>
</feature>
<keyword evidence="4" id="KW-1185">Reference proteome</keyword>
<evidence type="ECO:0000313" key="3">
    <source>
        <dbReference type="EMBL" id="WOH01900.1"/>
    </source>
</evidence>
<dbReference type="GO" id="GO:0005737">
    <property type="term" value="C:cytoplasm"/>
    <property type="evidence" value="ECO:0007669"/>
    <property type="project" value="TreeGrafter"/>
</dbReference>
<name>A0A161YNG3_DAUCS</name>
<dbReference type="GO" id="GO:0031982">
    <property type="term" value="C:vesicle"/>
    <property type="evidence" value="ECO:0007669"/>
    <property type="project" value="TreeGrafter"/>
</dbReference>
<organism evidence="3 4">
    <name type="scientific">Daucus carota subsp. sativus</name>
    <name type="common">Carrot</name>
    <dbReference type="NCBI Taxonomy" id="79200"/>
    <lineage>
        <taxon>Eukaryota</taxon>
        <taxon>Viridiplantae</taxon>
        <taxon>Streptophyta</taxon>
        <taxon>Embryophyta</taxon>
        <taxon>Tracheophyta</taxon>
        <taxon>Spermatophyta</taxon>
        <taxon>Magnoliopsida</taxon>
        <taxon>eudicotyledons</taxon>
        <taxon>Gunneridae</taxon>
        <taxon>Pentapetalae</taxon>
        <taxon>asterids</taxon>
        <taxon>campanulids</taxon>
        <taxon>Apiales</taxon>
        <taxon>Apiaceae</taxon>
        <taxon>Apioideae</taxon>
        <taxon>Scandiceae</taxon>
        <taxon>Daucinae</taxon>
        <taxon>Daucus</taxon>
        <taxon>Daucus sect. Daucus</taxon>
    </lineage>
</organism>
<protein>
    <submittedName>
        <fullName evidence="3">Uncharacterized protein</fullName>
    </submittedName>
</protein>
<sequence>MDDFGIFARDLGYKPQGKSAPMKSAGIGSDRPSSAPFSDDQFGDVFGGPPKYSSSNSNAKAAASSMSDFDYDSIFKASRNEAKSKWDSAPSSDPVYDKPVYDDDIFDGLPGLKSKTVSSSSRFEENVFADIASSPRKGSSGRDHFEDLLGNLTKKEKVEPKKKSISRTASDFDDLLPGFGSSSPSNRPIPESNQTSRPPANSNQTSKVIDDPFVVLESTSTPGVSFISDPLEEISKLSKPGNTEENNSSASAGVFNDLDPLGDFVKSVPAHSSGIKNSGKDGSPARARSSMKRTDESASTEAFGIPAFNTYTERSSQKKVPVDDYHESHQTLFEMPAGPIGSQKPTGQRASSPSYSVDVSESNSQSDQSYRTEEHSQSSEEVWLTVSEIPLFTQPTRAPPPSRPPPPIPRHTSKSEKAFSTSNSRQKGNDFSPPSSAQYPQSHNPFRSAPKNTMDSSIDELEEFAMARNYNNFNENFEISSGHNSSTNSAAAASAAAMKDAVDRAEAKLKNAKEIRERENAKAARSKESVQREKDEQDVLDEEIVENQERLNRERQQREEEEREQRRLERERAREIEREKARQAVERATREARERAAAEARERAAADARLKSERAAVQRAQAEARSRAAAEARERAERAAAEARERANAEAREKEAKEKAARADAEARRRAERAAVDRVAAAARERAAAEARDRQAAAAAAAAAARTSQQKNDNDLESFFNMSSRPNSAPRPRASSSDPSLDPHSQNRGGADGTRRSSQSGVTSNMKKASSTTNIVDDLSSIFGGPPSSGDFQDVEGETEERRKARLERHQRTQERAAKAVAEKNQRDLQLQRDQEERSRFAETLDFEIKRWAAGKEGNLRALLSTLQYVLWPECGWQPVSLTDLITGASVKKVYRKATLCIHPDKVQQKGANIQQKYIAEKVFDLLKEAWNKFNSEELF</sequence>
<feature type="region of interest" description="Disordered" evidence="2">
    <location>
        <begin position="80"/>
        <end position="99"/>
    </location>
</feature>
<dbReference type="GO" id="GO:0072583">
    <property type="term" value="P:clathrin-dependent endocytosis"/>
    <property type="evidence" value="ECO:0007669"/>
    <property type="project" value="TreeGrafter"/>
</dbReference>
<accession>A0A161YNG3</accession>
<feature type="compositionally biased region" description="Pro residues" evidence="2">
    <location>
        <begin position="397"/>
        <end position="409"/>
    </location>
</feature>
<dbReference type="OrthoDB" id="1717591at2759"/>
<feature type="region of interest" description="Disordered" evidence="2">
    <location>
        <begin position="1"/>
        <end position="59"/>
    </location>
</feature>
<feature type="compositionally biased region" description="Polar residues" evidence="2">
    <location>
        <begin position="432"/>
        <end position="456"/>
    </location>
</feature>
<feature type="compositionally biased region" description="Low complexity" evidence="2">
    <location>
        <begin position="696"/>
        <end position="706"/>
    </location>
</feature>
<feature type="compositionally biased region" description="Basic and acidic residues" evidence="2">
    <location>
        <begin position="547"/>
        <end position="676"/>
    </location>
</feature>
<reference evidence="3" key="1">
    <citation type="journal article" date="2016" name="Nat. Genet.">
        <title>A high-quality carrot genome assembly provides new insights into carotenoid accumulation and asterid genome evolution.</title>
        <authorList>
            <person name="Iorizzo M."/>
            <person name="Ellison S."/>
            <person name="Senalik D."/>
            <person name="Zeng P."/>
            <person name="Satapoomin P."/>
            <person name="Huang J."/>
            <person name="Bowman M."/>
            <person name="Iovene M."/>
            <person name="Sanseverino W."/>
            <person name="Cavagnaro P."/>
            <person name="Yildiz M."/>
            <person name="Macko-Podgorni A."/>
            <person name="Moranska E."/>
            <person name="Grzebelus E."/>
            <person name="Grzebelus D."/>
            <person name="Ashrafi H."/>
            <person name="Zheng Z."/>
            <person name="Cheng S."/>
            <person name="Spooner D."/>
            <person name="Van Deynze A."/>
            <person name="Simon P."/>
        </authorList>
    </citation>
    <scope>NUCLEOTIDE SEQUENCE</scope>
    <source>
        <tissue evidence="3">Leaf</tissue>
    </source>
</reference>
<dbReference type="FunFam" id="1.10.287.110:FF:000009">
    <property type="entry name" value="Auxilin-related protein 1"/>
    <property type="match status" value="1"/>
</dbReference>
<proteinExistence type="predicted"/>
<dbReference type="SUPFAM" id="SSF46565">
    <property type="entry name" value="Chaperone J-domain"/>
    <property type="match status" value="1"/>
</dbReference>
<dbReference type="PANTHER" id="PTHR23172:SF19">
    <property type="entry name" value="J DOMAIN-CONTAINING PROTEIN"/>
    <property type="match status" value="1"/>
</dbReference>
<feature type="compositionally biased region" description="Polar residues" evidence="2">
    <location>
        <begin position="240"/>
        <end position="251"/>
    </location>
</feature>
<dbReference type="GO" id="GO:0030276">
    <property type="term" value="F:clathrin binding"/>
    <property type="evidence" value="ECO:0007669"/>
    <property type="project" value="TreeGrafter"/>
</dbReference>
<feature type="compositionally biased region" description="Polar residues" evidence="2">
    <location>
        <begin position="180"/>
        <end position="207"/>
    </location>
</feature>
<dbReference type="GO" id="GO:0072318">
    <property type="term" value="P:clathrin coat disassembly"/>
    <property type="evidence" value="ECO:0007669"/>
    <property type="project" value="TreeGrafter"/>
</dbReference>
<feature type="compositionally biased region" description="Basic and acidic residues" evidence="2">
    <location>
        <begin position="800"/>
        <end position="835"/>
    </location>
</feature>
<dbReference type="KEGG" id="dcr:108223096"/>
<dbReference type="Gene3D" id="1.10.287.110">
    <property type="entry name" value="DnaJ domain"/>
    <property type="match status" value="1"/>
</dbReference>
<feature type="compositionally biased region" description="Low complexity" evidence="2">
    <location>
        <begin position="723"/>
        <end position="743"/>
    </location>
</feature>
<reference evidence="3" key="2">
    <citation type="submission" date="2022-03" db="EMBL/GenBank/DDBJ databases">
        <title>Draft title - Genomic analysis of global carrot germplasm unveils the trajectory of domestication and the origin of high carotenoid orange carrot.</title>
        <authorList>
            <person name="Iorizzo M."/>
            <person name="Ellison S."/>
            <person name="Senalik D."/>
            <person name="Macko-Podgorni A."/>
            <person name="Grzebelus D."/>
            <person name="Bostan H."/>
            <person name="Rolling W."/>
            <person name="Curaba J."/>
            <person name="Simon P."/>
        </authorList>
    </citation>
    <scope>NUCLEOTIDE SEQUENCE</scope>
    <source>
        <tissue evidence="3">Leaf</tissue>
    </source>
</reference>
<dbReference type="AlphaFoldDB" id="A0A161YNG3"/>
<keyword evidence="1" id="KW-0175">Coiled coil</keyword>
<dbReference type="Proteomes" id="UP000077755">
    <property type="component" value="Chromosome 5"/>
</dbReference>
<gene>
    <name evidence="3" type="ORF">DCAR_0521286</name>
</gene>
<feature type="region of interest" description="Disordered" evidence="2">
    <location>
        <begin position="475"/>
        <end position="835"/>
    </location>
</feature>
<feature type="compositionally biased region" description="Basic and acidic residues" evidence="2">
    <location>
        <begin position="140"/>
        <end position="162"/>
    </location>
</feature>
<evidence type="ECO:0000313" key="4">
    <source>
        <dbReference type="Proteomes" id="UP000077755"/>
    </source>
</evidence>
<evidence type="ECO:0000256" key="1">
    <source>
        <dbReference type="ARBA" id="ARBA00023054"/>
    </source>
</evidence>
<dbReference type="EMBL" id="CP093347">
    <property type="protein sequence ID" value="WOH01900.1"/>
    <property type="molecule type" value="Genomic_DNA"/>
</dbReference>
<feature type="region of interest" description="Disordered" evidence="2">
    <location>
        <begin position="236"/>
        <end position="459"/>
    </location>
</feature>
<dbReference type="InterPro" id="IPR036869">
    <property type="entry name" value="J_dom_sf"/>
</dbReference>
<dbReference type="Gramene" id="KZM95359">
    <property type="protein sequence ID" value="KZM95359"/>
    <property type="gene ID" value="DCAR_018601"/>
</dbReference>
<feature type="compositionally biased region" description="Polar residues" evidence="2">
    <location>
        <begin position="756"/>
        <end position="775"/>
    </location>
</feature>
<feature type="compositionally biased region" description="Basic and acidic residues" evidence="2">
    <location>
        <begin position="320"/>
        <end position="329"/>
    </location>
</feature>
<dbReference type="PANTHER" id="PTHR23172">
    <property type="entry name" value="AUXILIN/CYCLIN G-ASSOCIATED KINASE-RELATED"/>
    <property type="match status" value="1"/>
</dbReference>
<feature type="compositionally biased region" description="Low complexity" evidence="2">
    <location>
        <begin position="351"/>
        <end position="369"/>
    </location>
</feature>
<feature type="region of interest" description="Disordered" evidence="2">
    <location>
        <begin position="127"/>
        <end position="214"/>
    </location>
</feature>